<proteinExistence type="predicted"/>
<accession>A0A350P7R3</accession>
<keyword evidence="1" id="KW-0472">Membrane</keyword>
<feature type="non-terminal residue" evidence="2">
    <location>
        <position position="175"/>
    </location>
</feature>
<evidence type="ECO:0000313" key="3">
    <source>
        <dbReference type="Proteomes" id="UP000263517"/>
    </source>
</evidence>
<dbReference type="EMBL" id="DNAN01000583">
    <property type="protein sequence ID" value="HAW77330.1"/>
    <property type="molecule type" value="Genomic_DNA"/>
</dbReference>
<keyword evidence="1" id="KW-0812">Transmembrane</keyword>
<dbReference type="AlphaFoldDB" id="A0A350P7R3"/>
<name>A0A350P7R3_9ALTE</name>
<reference evidence="2 3" key="1">
    <citation type="journal article" date="2018" name="Nat. Biotechnol.">
        <title>A standardized bacterial taxonomy based on genome phylogeny substantially revises the tree of life.</title>
        <authorList>
            <person name="Parks D.H."/>
            <person name="Chuvochina M."/>
            <person name="Waite D.W."/>
            <person name="Rinke C."/>
            <person name="Skarshewski A."/>
            <person name="Chaumeil P.A."/>
            <person name="Hugenholtz P."/>
        </authorList>
    </citation>
    <scope>NUCLEOTIDE SEQUENCE [LARGE SCALE GENOMIC DNA]</scope>
    <source>
        <strain evidence="2">UBA11978</strain>
    </source>
</reference>
<dbReference type="Proteomes" id="UP000263517">
    <property type="component" value="Unassembled WGS sequence"/>
</dbReference>
<protein>
    <submittedName>
        <fullName evidence="2">Uncharacterized protein</fullName>
    </submittedName>
</protein>
<comment type="caution">
    <text evidence="2">The sequence shown here is derived from an EMBL/GenBank/DDBJ whole genome shotgun (WGS) entry which is preliminary data.</text>
</comment>
<sequence length="175" mass="19544">MDYTKLRNAYPDESQPSIGWLKIAHGLGFLCQLGLVIAISVALDDATDKLLAQSTVLSVLDKPRFPERIGTTSIFGEGRRLKAGKSFEALVGNLVARGANCEHTSCCRGNDYDTIEEIPEEVLISDCWIETDHRWANPYRAHVSEPGYRILWLVLMAPLISSLHHLFALYILFGK</sequence>
<evidence type="ECO:0000256" key="1">
    <source>
        <dbReference type="SAM" id="Phobius"/>
    </source>
</evidence>
<feature type="transmembrane region" description="Helical" evidence="1">
    <location>
        <begin position="150"/>
        <end position="173"/>
    </location>
</feature>
<keyword evidence="1" id="KW-1133">Transmembrane helix</keyword>
<gene>
    <name evidence="2" type="ORF">DCW74_16550</name>
</gene>
<evidence type="ECO:0000313" key="2">
    <source>
        <dbReference type="EMBL" id="HAW77330.1"/>
    </source>
</evidence>
<organism evidence="2 3">
    <name type="scientific">Alteromonas australica</name>
    <dbReference type="NCBI Taxonomy" id="589873"/>
    <lineage>
        <taxon>Bacteria</taxon>
        <taxon>Pseudomonadati</taxon>
        <taxon>Pseudomonadota</taxon>
        <taxon>Gammaproteobacteria</taxon>
        <taxon>Alteromonadales</taxon>
        <taxon>Alteromonadaceae</taxon>
        <taxon>Alteromonas/Salinimonas group</taxon>
        <taxon>Alteromonas</taxon>
    </lineage>
</organism>